<sequence length="108" mass="12438">ASNLSTNILQNPFVRQRVLPTNLNSNDFDHYAKLIVPVNGNSRKDPKKIMGYHLFKVNVEIEGRQLGEEHPRVLEMAAVMIWKKCDHNEKRVYSLGKDNVRARLGIIE</sequence>
<dbReference type="Proteomes" id="UP000789396">
    <property type="component" value="Unassembled WGS sequence"/>
</dbReference>
<keyword evidence="2" id="KW-1185">Reference proteome</keyword>
<gene>
    <name evidence="1" type="ORF">RFULGI_LOCUS10239</name>
</gene>
<evidence type="ECO:0000313" key="1">
    <source>
        <dbReference type="EMBL" id="CAG8696800.1"/>
    </source>
</evidence>
<proteinExistence type="predicted"/>
<dbReference type="EMBL" id="CAJVPZ010019862">
    <property type="protein sequence ID" value="CAG8696800.1"/>
    <property type="molecule type" value="Genomic_DNA"/>
</dbReference>
<dbReference type="AlphaFoldDB" id="A0A9N9EYU0"/>
<protein>
    <submittedName>
        <fullName evidence="1">1348_t:CDS:1</fullName>
    </submittedName>
</protein>
<accession>A0A9N9EYU0</accession>
<name>A0A9N9EYU0_9GLOM</name>
<reference evidence="1" key="1">
    <citation type="submission" date="2021-06" db="EMBL/GenBank/DDBJ databases">
        <authorList>
            <person name="Kallberg Y."/>
            <person name="Tangrot J."/>
            <person name="Rosling A."/>
        </authorList>
    </citation>
    <scope>NUCLEOTIDE SEQUENCE</scope>
    <source>
        <strain evidence="1">IN212</strain>
    </source>
</reference>
<organism evidence="1 2">
    <name type="scientific">Racocetra fulgida</name>
    <dbReference type="NCBI Taxonomy" id="60492"/>
    <lineage>
        <taxon>Eukaryota</taxon>
        <taxon>Fungi</taxon>
        <taxon>Fungi incertae sedis</taxon>
        <taxon>Mucoromycota</taxon>
        <taxon>Glomeromycotina</taxon>
        <taxon>Glomeromycetes</taxon>
        <taxon>Diversisporales</taxon>
        <taxon>Gigasporaceae</taxon>
        <taxon>Racocetra</taxon>
    </lineage>
</organism>
<dbReference type="OrthoDB" id="2322122at2759"/>
<evidence type="ECO:0000313" key="2">
    <source>
        <dbReference type="Proteomes" id="UP000789396"/>
    </source>
</evidence>
<comment type="caution">
    <text evidence="1">The sequence shown here is derived from an EMBL/GenBank/DDBJ whole genome shotgun (WGS) entry which is preliminary data.</text>
</comment>
<feature type="non-terminal residue" evidence="1">
    <location>
        <position position="1"/>
    </location>
</feature>